<comment type="subcellular location">
    <subcellularLocation>
        <location evidence="2">Endomembrane system</location>
        <topology evidence="2">Multi-pass membrane protein</topology>
    </subcellularLocation>
</comment>
<accession>A0AAE1Z5R8</accession>
<comment type="catalytic activity">
    <reaction evidence="7">
        <text>12-hexadecanoyloxy-octadecanoate + H2O = 12-hydroxyoctadecanoate + hexadecanoate + H(+)</text>
        <dbReference type="Rhea" id="RHEA:52056"/>
        <dbReference type="ChEBI" id="CHEBI:7896"/>
        <dbReference type="ChEBI" id="CHEBI:15377"/>
        <dbReference type="ChEBI" id="CHEBI:15378"/>
        <dbReference type="ChEBI" id="CHEBI:83677"/>
        <dbReference type="ChEBI" id="CHEBI:84201"/>
    </reaction>
    <physiologicalReaction direction="left-to-right" evidence="7">
        <dbReference type="Rhea" id="RHEA:52057"/>
    </physiologicalReaction>
</comment>
<evidence type="ECO:0000256" key="2">
    <source>
        <dbReference type="ARBA" id="ARBA00004127"/>
    </source>
</evidence>
<dbReference type="InterPro" id="IPR006838">
    <property type="entry name" value="ADTRP_AIG1"/>
</dbReference>
<dbReference type="Proteomes" id="UP001292079">
    <property type="component" value="Unassembled WGS sequence"/>
</dbReference>
<gene>
    <name evidence="18" type="ORF">MN116_008239</name>
</gene>
<evidence type="ECO:0000256" key="7">
    <source>
        <dbReference type="ARBA" id="ARBA00047368"/>
    </source>
</evidence>
<evidence type="ECO:0000256" key="5">
    <source>
        <dbReference type="ARBA" id="ARBA00022989"/>
    </source>
</evidence>
<dbReference type="GO" id="GO:0012505">
    <property type="term" value="C:endomembrane system"/>
    <property type="evidence" value="ECO:0007669"/>
    <property type="project" value="UniProtKB-SubCell"/>
</dbReference>
<evidence type="ECO:0000313" key="18">
    <source>
        <dbReference type="EMBL" id="KAK4468065.1"/>
    </source>
</evidence>
<dbReference type="AlphaFoldDB" id="A0AAE1Z5R8"/>
<evidence type="ECO:0000256" key="14">
    <source>
        <dbReference type="ARBA" id="ARBA00049296"/>
    </source>
</evidence>
<evidence type="ECO:0000256" key="15">
    <source>
        <dbReference type="ARBA" id="ARBA00049322"/>
    </source>
</evidence>
<dbReference type="EMBL" id="JALJAT010000007">
    <property type="protein sequence ID" value="KAK4468065.1"/>
    <property type="molecule type" value="Genomic_DNA"/>
</dbReference>
<reference evidence="18" key="2">
    <citation type="journal article" date="2023" name="Infect Dis Poverty">
        <title>Chromosome-scale genome of the human blood fluke Schistosoma mekongi and its implications for public health.</title>
        <authorList>
            <person name="Zhou M."/>
            <person name="Xu L."/>
            <person name="Xu D."/>
            <person name="Chen W."/>
            <person name="Khan J."/>
            <person name="Hu Y."/>
            <person name="Huang H."/>
            <person name="Wei H."/>
            <person name="Zhang Y."/>
            <person name="Chusongsang P."/>
            <person name="Tanasarnprasert K."/>
            <person name="Hu X."/>
            <person name="Limpanont Y."/>
            <person name="Lv Z."/>
        </authorList>
    </citation>
    <scope>NUCLEOTIDE SEQUENCE</scope>
    <source>
        <strain evidence="18">LV_2022a</strain>
    </source>
</reference>
<evidence type="ECO:0000313" key="19">
    <source>
        <dbReference type="Proteomes" id="UP001292079"/>
    </source>
</evidence>
<evidence type="ECO:0000256" key="17">
    <source>
        <dbReference type="SAM" id="Phobius"/>
    </source>
</evidence>
<feature type="transmembrane region" description="Helical" evidence="17">
    <location>
        <begin position="55"/>
        <end position="77"/>
    </location>
</feature>
<dbReference type="PANTHER" id="PTHR10989:SF16">
    <property type="entry name" value="AT02829P-RELATED"/>
    <property type="match status" value="1"/>
</dbReference>
<keyword evidence="6 17" id="KW-0472">Membrane</keyword>
<comment type="catalytic activity">
    <reaction evidence="14">
        <text>13-(9Z-octadecenoyloxy)-octadecanoate + H2O = 13-hydroxy-octadecanoate + (9Z)-octadecenoate + H(+)</text>
        <dbReference type="Rhea" id="RHEA:52064"/>
        <dbReference type="ChEBI" id="CHEBI:15377"/>
        <dbReference type="ChEBI" id="CHEBI:15378"/>
        <dbReference type="ChEBI" id="CHEBI:30823"/>
        <dbReference type="ChEBI" id="CHEBI:136303"/>
        <dbReference type="ChEBI" id="CHEBI:136304"/>
    </reaction>
    <physiologicalReaction direction="left-to-right" evidence="14">
        <dbReference type="Rhea" id="RHEA:52065"/>
    </physiologicalReaction>
</comment>
<comment type="catalytic activity">
    <reaction evidence="10">
        <text>12-octadecanoyloxy-octadecanoate + H2O = 12-hydroxyoctadecanoate + octadecanoate + H(+)</text>
        <dbReference type="Rhea" id="RHEA:52080"/>
        <dbReference type="ChEBI" id="CHEBI:15377"/>
        <dbReference type="ChEBI" id="CHEBI:15378"/>
        <dbReference type="ChEBI" id="CHEBI:25629"/>
        <dbReference type="ChEBI" id="CHEBI:84201"/>
        <dbReference type="ChEBI" id="CHEBI:136330"/>
    </reaction>
    <physiologicalReaction direction="left-to-right" evidence="10">
        <dbReference type="Rhea" id="RHEA:52081"/>
    </physiologicalReaction>
</comment>
<feature type="transmembrane region" description="Helical" evidence="17">
    <location>
        <begin position="12"/>
        <end position="34"/>
    </location>
</feature>
<evidence type="ECO:0000256" key="9">
    <source>
        <dbReference type="ARBA" id="ARBA00047863"/>
    </source>
</evidence>
<comment type="catalytic activity">
    <reaction evidence="11">
        <text>12-(9Z-octadecenoyloxy)-octadecanoate + H2O = 12-hydroxyoctadecanoate + (9Z)-octadecenoate + H(+)</text>
        <dbReference type="Rhea" id="RHEA:52060"/>
        <dbReference type="ChEBI" id="CHEBI:15377"/>
        <dbReference type="ChEBI" id="CHEBI:15378"/>
        <dbReference type="ChEBI" id="CHEBI:30823"/>
        <dbReference type="ChEBI" id="CHEBI:84201"/>
        <dbReference type="ChEBI" id="CHEBI:136302"/>
    </reaction>
    <physiologicalReaction direction="left-to-right" evidence="11">
        <dbReference type="Rhea" id="RHEA:52061"/>
    </physiologicalReaction>
</comment>
<comment type="catalytic activity">
    <reaction evidence="16">
        <text>12-(9Z-hexadecenoyloxy)-octadecanoate + H2O = 12-hydroxyoctadecanoate + (9Z)-hexadecenoate + H(+)</text>
        <dbReference type="Rhea" id="RHEA:52072"/>
        <dbReference type="ChEBI" id="CHEBI:15377"/>
        <dbReference type="ChEBI" id="CHEBI:15378"/>
        <dbReference type="ChEBI" id="CHEBI:32372"/>
        <dbReference type="ChEBI" id="CHEBI:84201"/>
        <dbReference type="ChEBI" id="CHEBI:136312"/>
    </reaction>
    <physiologicalReaction direction="left-to-right" evidence="16">
        <dbReference type="Rhea" id="RHEA:52073"/>
    </physiologicalReaction>
</comment>
<feature type="transmembrane region" description="Helical" evidence="17">
    <location>
        <begin position="83"/>
        <end position="102"/>
    </location>
</feature>
<evidence type="ECO:0000256" key="12">
    <source>
        <dbReference type="ARBA" id="ARBA00048800"/>
    </source>
</evidence>
<keyword evidence="5 17" id="KW-1133">Transmembrane helix</keyword>
<comment type="catalytic activity">
    <reaction evidence="9">
        <text>9-hexadecanoyloxy-octadecanoate + H2O = 9-hydroxy-octadecanoate + hexadecanoate + H(+)</text>
        <dbReference type="Rhea" id="RHEA:52052"/>
        <dbReference type="ChEBI" id="CHEBI:7896"/>
        <dbReference type="ChEBI" id="CHEBI:15377"/>
        <dbReference type="ChEBI" id="CHEBI:15378"/>
        <dbReference type="ChEBI" id="CHEBI:83670"/>
        <dbReference type="ChEBI" id="CHEBI:136286"/>
    </reaction>
    <physiologicalReaction direction="left-to-right" evidence="9">
        <dbReference type="Rhea" id="RHEA:52053"/>
    </physiologicalReaction>
</comment>
<comment type="catalytic activity">
    <reaction evidence="8">
        <text>13-octadecanoyloxy-octadecanoate + H2O = 13-hydroxy-octadecanoate + octadecanoate + H(+)</text>
        <dbReference type="Rhea" id="RHEA:52084"/>
        <dbReference type="ChEBI" id="CHEBI:15377"/>
        <dbReference type="ChEBI" id="CHEBI:15378"/>
        <dbReference type="ChEBI" id="CHEBI:25629"/>
        <dbReference type="ChEBI" id="CHEBI:136304"/>
        <dbReference type="ChEBI" id="CHEBI:136335"/>
    </reaction>
    <physiologicalReaction direction="left-to-right" evidence="8">
        <dbReference type="Rhea" id="RHEA:52085"/>
    </physiologicalReaction>
</comment>
<evidence type="ECO:0000256" key="10">
    <source>
        <dbReference type="ARBA" id="ARBA00048680"/>
    </source>
</evidence>
<keyword evidence="19" id="KW-1185">Reference proteome</keyword>
<evidence type="ECO:0000256" key="3">
    <source>
        <dbReference type="ARBA" id="ARBA00009300"/>
    </source>
</evidence>
<protein>
    <submittedName>
        <fullName evidence="18">Uncharacterized protein</fullName>
    </submittedName>
</protein>
<comment type="caution">
    <text evidence="18">The sequence shown here is derived from an EMBL/GenBank/DDBJ whole genome shotgun (WGS) entry which is preliminary data.</text>
</comment>
<evidence type="ECO:0000256" key="13">
    <source>
        <dbReference type="ARBA" id="ARBA00049221"/>
    </source>
</evidence>
<feature type="transmembrane region" description="Helical" evidence="17">
    <location>
        <begin position="149"/>
        <end position="168"/>
    </location>
</feature>
<proteinExistence type="inferred from homology"/>
<dbReference type="PANTHER" id="PTHR10989">
    <property type="entry name" value="ANDROGEN-INDUCED PROTEIN 1-RELATED"/>
    <property type="match status" value="1"/>
</dbReference>
<evidence type="ECO:0000256" key="11">
    <source>
        <dbReference type="ARBA" id="ARBA00048701"/>
    </source>
</evidence>
<evidence type="ECO:0000256" key="1">
    <source>
        <dbReference type="ARBA" id="ARBA00000923"/>
    </source>
</evidence>
<comment type="similarity">
    <text evidence="3">Belongs to the AIG1 family.</text>
</comment>
<keyword evidence="4 17" id="KW-0812">Transmembrane</keyword>
<evidence type="ECO:0000256" key="4">
    <source>
        <dbReference type="ARBA" id="ARBA00022692"/>
    </source>
</evidence>
<evidence type="ECO:0000256" key="8">
    <source>
        <dbReference type="ARBA" id="ARBA00047427"/>
    </source>
</evidence>
<evidence type="ECO:0000256" key="16">
    <source>
        <dbReference type="ARBA" id="ARBA00049428"/>
    </source>
</evidence>
<name>A0AAE1Z5R8_SCHME</name>
<comment type="catalytic activity">
    <reaction evidence="12">
        <text>9-(9Z-octadecenoyloxy)-octadecanoate + H2O = 9-hydroxy-octadecanoate + (9Z)-octadecenoate + H(+)</text>
        <dbReference type="Rhea" id="RHEA:52048"/>
        <dbReference type="ChEBI" id="CHEBI:15377"/>
        <dbReference type="ChEBI" id="CHEBI:15378"/>
        <dbReference type="ChEBI" id="CHEBI:30823"/>
        <dbReference type="ChEBI" id="CHEBI:136282"/>
        <dbReference type="ChEBI" id="CHEBI:136286"/>
    </reaction>
    <physiologicalReaction direction="left-to-right" evidence="12">
        <dbReference type="Rhea" id="RHEA:52049"/>
    </physiologicalReaction>
</comment>
<evidence type="ECO:0000256" key="6">
    <source>
        <dbReference type="ARBA" id="ARBA00023136"/>
    </source>
</evidence>
<comment type="catalytic activity">
    <reaction evidence="15">
        <text>13-(9Z-hexadecenoyloxy)-octadecanoate + H2O = 13-hydroxy-octadecanoate + (9Z)-hexadecenoate + H(+)</text>
        <dbReference type="Rhea" id="RHEA:52076"/>
        <dbReference type="ChEBI" id="CHEBI:15377"/>
        <dbReference type="ChEBI" id="CHEBI:15378"/>
        <dbReference type="ChEBI" id="CHEBI:32372"/>
        <dbReference type="ChEBI" id="CHEBI:136304"/>
        <dbReference type="ChEBI" id="CHEBI:136315"/>
    </reaction>
    <physiologicalReaction direction="left-to-right" evidence="15">
        <dbReference type="Rhea" id="RHEA:52077"/>
    </physiologicalReaction>
</comment>
<comment type="catalytic activity">
    <reaction evidence="13">
        <text>9-octadecanoyloxy-octadecanoate + H2O = 9-hydroxy-octadecanoate + octadecanoate + H(+)</text>
        <dbReference type="Rhea" id="RHEA:52096"/>
        <dbReference type="ChEBI" id="CHEBI:15377"/>
        <dbReference type="ChEBI" id="CHEBI:15378"/>
        <dbReference type="ChEBI" id="CHEBI:25629"/>
        <dbReference type="ChEBI" id="CHEBI:136286"/>
        <dbReference type="ChEBI" id="CHEBI:136373"/>
    </reaction>
    <physiologicalReaction direction="left-to-right" evidence="13">
        <dbReference type="Rhea" id="RHEA:52097"/>
    </physiologicalReaction>
</comment>
<reference evidence="18" key="1">
    <citation type="submission" date="2022-04" db="EMBL/GenBank/DDBJ databases">
        <authorList>
            <person name="Xu L."/>
            <person name="Lv Z."/>
        </authorList>
    </citation>
    <scope>NUCLEOTIDE SEQUENCE</scope>
    <source>
        <strain evidence="18">LV_2022a</strain>
    </source>
</reference>
<comment type="catalytic activity">
    <reaction evidence="1">
        <text>9-(9Z-hexadecenoyloxy)-octadecanoate + H2O = (9Z)-hexadecenoate + 9-hydroxy-octadecanoate + H(+)</text>
        <dbReference type="Rhea" id="RHEA:52068"/>
        <dbReference type="ChEBI" id="CHEBI:15377"/>
        <dbReference type="ChEBI" id="CHEBI:15378"/>
        <dbReference type="ChEBI" id="CHEBI:32372"/>
        <dbReference type="ChEBI" id="CHEBI:136286"/>
        <dbReference type="ChEBI" id="CHEBI:136309"/>
    </reaction>
    <physiologicalReaction direction="left-to-right" evidence="1">
        <dbReference type="Rhea" id="RHEA:52069"/>
    </physiologicalReaction>
</comment>
<organism evidence="18 19">
    <name type="scientific">Schistosoma mekongi</name>
    <name type="common">Parasitic worm</name>
    <dbReference type="NCBI Taxonomy" id="38744"/>
    <lineage>
        <taxon>Eukaryota</taxon>
        <taxon>Metazoa</taxon>
        <taxon>Spiralia</taxon>
        <taxon>Lophotrochozoa</taxon>
        <taxon>Platyhelminthes</taxon>
        <taxon>Trematoda</taxon>
        <taxon>Digenea</taxon>
        <taxon>Strigeidida</taxon>
        <taxon>Schistosomatoidea</taxon>
        <taxon>Schistosomatidae</taxon>
        <taxon>Schistosoma</taxon>
    </lineage>
</organism>
<sequence>MSRNLVRMKLTIDYIIVYRLTIIIIYCIALYFCCKYFFPNDNLLDPIQMLCKLKYFTAITAMLNILYFMTVTPLKLFKQDALSGYQFLIAFSFNMTMMLIYWSIFFYDTKMITDIEDLKNMPLWYNNISHLFPPIILIIDAYLSHPKIVSLQKTLLIVCSIGMIYNVFMKSRKVLLDKHSRFTSSTLRDKHKSKCIVA</sequence>
<dbReference type="Pfam" id="PF04750">
    <property type="entry name" value="Far-17a_AIG1"/>
    <property type="match status" value="1"/>
</dbReference>
<dbReference type="GO" id="GO:0016020">
    <property type="term" value="C:membrane"/>
    <property type="evidence" value="ECO:0007669"/>
    <property type="project" value="InterPro"/>
</dbReference>
<feature type="transmembrane region" description="Helical" evidence="17">
    <location>
        <begin position="123"/>
        <end position="143"/>
    </location>
</feature>